<keyword evidence="3" id="KW-0479">Metal-binding</keyword>
<dbReference type="PANTHER" id="PTHR10543:SF111">
    <property type="entry name" value="CAROTENOID 9,10(9',10')-CLEAVAGE DIOXYGENASE 1-LIKE"/>
    <property type="match status" value="1"/>
</dbReference>
<dbReference type="GO" id="GO:0046872">
    <property type="term" value="F:metal ion binding"/>
    <property type="evidence" value="ECO:0007669"/>
    <property type="project" value="UniProtKB-KW"/>
</dbReference>
<protein>
    <submittedName>
        <fullName evidence="6">Uncharacterized protein</fullName>
    </submittedName>
</protein>
<evidence type="ECO:0000313" key="7">
    <source>
        <dbReference type="Proteomes" id="UP001419268"/>
    </source>
</evidence>
<evidence type="ECO:0000256" key="3">
    <source>
        <dbReference type="ARBA" id="ARBA00022723"/>
    </source>
</evidence>
<dbReference type="EMBL" id="JBBNAG010000004">
    <property type="protein sequence ID" value="KAK9140547.1"/>
    <property type="molecule type" value="Genomic_DNA"/>
</dbReference>
<evidence type="ECO:0000256" key="2">
    <source>
        <dbReference type="ARBA" id="ARBA00006787"/>
    </source>
</evidence>
<comment type="cofactor">
    <cofactor evidence="1">
        <name>Fe(2+)</name>
        <dbReference type="ChEBI" id="CHEBI:29033"/>
    </cofactor>
</comment>
<sequence>MRLTYILPSHSIIYFNNSIIYALVEETGHPVRIVDVKSEIPADFPVGVYIRNGPNPLFGGLKSTTSIFGHTSNTWIEGEGMLHALYFTKDDQQQWIISYNNEYVEIETFKLEKKRNKSCFLPAIEGDSPAVLATLLFNKERALRFSSLYAGLQKRKCMVQKECTKMEHRPKNAQKEVSIIK</sequence>
<comment type="similarity">
    <text evidence="2">Belongs to the carotenoid oxygenase family.</text>
</comment>
<keyword evidence="4" id="KW-0560">Oxidoreductase</keyword>
<name>A0AAP0JUQ3_9MAGN</name>
<keyword evidence="5" id="KW-0408">Iron</keyword>
<dbReference type="Pfam" id="PF03055">
    <property type="entry name" value="RPE65"/>
    <property type="match status" value="1"/>
</dbReference>
<proteinExistence type="inferred from homology"/>
<dbReference type="GO" id="GO:0010436">
    <property type="term" value="F:carotenoid dioxygenase activity"/>
    <property type="evidence" value="ECO:0007669"/>
    <property type="project" value="TreeGrafter"/>
</dbReference>
<evidence type="ECO:0000256" key="4">
    <source>
        <dbReference type="ARBA" id="ARBA00022964"/>
    </source>
</evidence>
<organism evidence="6 7">
    <name type="scientific">Stephania cephalantha</name>
    <dbReference type="NCBI Taxonomy" id="152367"/>
    <lineage>
        <taxon>Eukaryota</taxon>
        <taxon>Viridiplantae</taxon>
        <taxon>Streptophyta</taxon>
        <taxon>Embryophyta</taxon>
        <taxon>Tracheophyta</taxon>
        <taxon>Spermatophyta</taxon>
        <taxon>Magnoliopsida</taxon>
        <taxon>Ranunculales</taxon>
        <taxon>Menispermaceae</taxon>
        <taxon>Menispermoideae</taxon>
        <taxon>Cissampelideae</taxon>
        <taxon>Stephania</taxon>
    </lineage>
</organism>
<evidence type="ECO:0000256" key="1">
    <source>
        <dbReference type="ARBA" id="ARBA00001954"/>
    </source>
</evidence>
<dbReference type="AlphaFoldDB" id="A0AAP0JUQ3"/>
<reference evidence="6 7" key="1">
    <citation type="submission" date="2024-01" db="EMBL/GenBank/DDBJ databases">
        <title>Genome assemblies of Stephania.</title>
        <authorList>
            <person name="Yang L."/>
        </authorList>
    </citation>
    <scope>NUCLEOTIDE SEQUENCE [LARGE SCALE GENOMIC DNA]</scope>
    <source>
        <strain evidence="6">JXDWG</strain>
        <tissue evidence="6">Leaf</tissue>
    </source>
</reference>
<dbReference type="Proteomes" id="UP001419268">
    <property type="component" value="Unassembled WGS sequence"/>
</dbReference>
<accession>A0AAP0JUQ3</accession>
<evidence type="ECO:0000313" key="6">
    <source>
        <dbReference type="EMBL" id="KAK9140547.1"/>
    </source>
</evidence>
<gene>
    <name evidence="6" type="ORF">Scep_010228</name>
</gene>
<evidence type="ECO:0000256" key="5">
    <source>
        <dbReference type="ARBA" id="ARBA00023004"/>
    </source>
</evidence>
<keyword evidence="7" id="KW-1185">Reference proteome</keyword>
<dbReference type="InterPro" id="IPR004294">
    <property type="entry name" value="Carotenoid_Oase"/>
</dbReference>
<dbReference type="GO" id="GO:0016121">
    <property type="term" value="P:carotene catabolic process"/>
    <property type="evidence" value="ECO:0007669"/>
    <property type="project" value="TreeGrafter"/>
</dbReference>
<comment type="caution">
    <text evidence="6">The sequence shown here is derived from an EMBL/GenBank/DDBJ whole genome shotgun (WGS) entry which is preliminary data.</text>
</comment>
<keyword evidence="4" id="KW-0223">Dioxygenase</keyword>
<dbReference type="PANTHER" id="PTHR10543">
    <property type="entry name" value="BETA-CAROTENE DIOXYGENASE"/>
    <property type="match status" value="1"/>
</dbReference>
<dbReference type="GO" id="GO:0009570">
    <property type="term" value="C:chloroplast stroma"/>
    <property type="evidence" value="ECO:0007669"/>
    <property type="project" value="TreeGrafter"/>
</dbReference>